<name>A0A699XHW7_TANCI</name>
<evidence type="ECO:0000256" key="1">
    <source>
        <dbReference type="SAM" id="MobiDB-lite"/>
    </source>
</evidence>
<accession>A0A699XHW7</accession>
<comment type="caution">
    <text evidence="2">The sequence shown here is derived from an EMBL/GenBank/DDBJ whole genome shotgun (WGS) entry which is preliminary data.</text>
</comment>
<sequence length="64" mass="7096">RQAALQAMHALWPVGVPRGVLECQRWPLRSLRPRRAGRAARPAGASHPRADSHQDPPAGLYQRP</sequence>
<organism evidence="2">
    <name type="scientific">Tanacetum cinerariifolium</name>
    <name type="common">Dalmatian daisy</name>
    <name type="synonym">Chrysanthemum cinerariifolium</name>
    <dbReference type="NCBI Taxonomy" id="118510"/>
    <lineage>
        <taxon>Eukaryota</taxon>
        <taxon>Viridiplantae</taxon>
        <taxon>Streptophyta</taxon>
        <taxon>Embryophyta</taxon>
        <taxon>Tracheophyta</taxon>
        <taxon>Spermatophyta</taxon>
        <taxon>Magnoliopsida</taxon>
        <taxon>eudicotyledons</taxon>
        <taxon>Gunneridae</taxon>
        <taxon>Pentapetalae</taxon>
        <taxon>asterids</taxon>
        <taxon>campanulids</taxon>
        <taxon>Asterales</taxon>
        <taxon>Asteraceae</taxon>
        <taxon>Asteroideae</taxon>
        <taxon>Anthemideae</taxon>
        <taxon>Anthemidinae</taxon>
        <taxon>Tanacetum</taxon>
    </lineage>
</organism>
<feature type="region of interest" description="Disordered" evidence="1">
    <location>
        <begin position="31"/>
        <end position="64"/>
    </location>
</feature>
<gene>
    <name evidence="2" type="ORF">Tci_928450</name>
</gene>
<evidence type="ECO:0000313" key="2">
    <source>
        <dbReference type="EMBL" id="GFD56481.1"/>
    </source>
</evidence>
<reference evidence="2" key="1">
    <citation type="journal article" date="2019" name="Sci. Rep.">
        <title>Draft genome of Tanacetum cinerariifolium, the natural source of mosquito coil.</title>
        <authorList>
            <person name="Yamashiro T."/>
            <person name="Shiraishi A."/>
            <person name="Satake H."/>
            <person name="Nakayama K."/>
        </authorList>
    </citation>
    <scope>NUCLEOTIDE SEQUENCE</scope>
</reference>
<proteinExistence type="predicted"/>
<feature type="non-terminal residue" evidence="2">
    <location>
        <position position="1"/>
    </location>
</feature>
<dbReference type="EMBL" id="BKCJ011829939">
    <property type="protein sequence ID" value="GFD56481.1"/>
    <property type="molecule type" value="Genomic_DNA"/>
</dbReference>
<dbReference type="AlphaFoldDB" id="A0A699XHW7"/>
<protein>
    <submittedName>
        <fullName evidence="2">Uncharacterized protein</fullName>
    </submittedName>
</protein>